<protein>
    <recommendedName>
        <fullName evidence="4">MAM domain-containing protein</fullName>
    </recommendedName>
</protein>
<sequence length="770" mass="86664">MSTPMLTYWFVCFGVLRYGAACMPGYERERMKLKEYLGIEWVPHGLDYTSQSDTRKIRHASDLNCNFENVRNCRWKNVDEHEHFDTLDFHLFEKTDFIEFPVLQVQPGPSKLNQGDKMLFVGDRSRNEQSAIWRSSVIGCQNTTGVLSFTFWLYNGASVEVVLFEVRKDGKLHLLPEKPFVDCGTVHLNTDCEAEIHAREIPFSIGIRAFGMNNREGSFVMIDNIAYKAGLCKVSIDLGDDFESVPLRTLSTADYIFEAKDLNCSTFDENCKWRNYGGYSEAWRVAKTSPDSQRMFTATGTYVAPEAPYAFIYIEQDRTPPFNVLQSALIKCQTEESKFSFRFWASRNVVLEVCAIDMHFNERECHIVPMAQSPGLVSFTFGDHQNFQIVIRVKYVSVDFDSFVAIDDIGYSAIFCTDAIDAWDLGSDFYSAPMLSVLVRRPVFSAKDIECDFAKRAVNCFWGNTEDTTSAWLVGSTPINHHKFYSLTKTNIPPDGEFALVRLEEGETADLLTEPVRCASDHTTLSFRFWQTGGARLSVCLLEDSLPATLDCERLLLKAPGPAVIDIPDMNYPFRISLKAEATAKGMIIVDDIKLEGYICPSVAHLHGVRTANGVAPLPPDPNVCRLLTCNFLDGQTCLFTSTVVASSQSRFRASDGVVTADLFLKGKVAVLESPTFALNSPARVHFSYRKGESSSLFVCHDSFFRELDKCFEVGQNSTAITGWIKDFMEIVPSDTKFYFIAKLQDNSRRAKVSVANVTLTDTDDHPICT</sequence>
<evidence type="ECO:0008006" key="4">
    <source>
        <dbReference type="Google" id="ProtNLM"/>
    </source>
</evidence>
<evidence type="ECO:0000313" key="2">
    <source>
        <dbReference type="EMBL" id="MFH4974891.1"/>
    </source>
</evidence>
<organism evidence="2 3">
    <name type="scientific">Gnathostoma spinigerum</name>
    <dbReference type="NCBI Taxonomy" id="75299"/>
    <lineage>
        <taxon>Eukaryota</taxon>
        <taxon>Metazoa</taxon>
        <taxon>Ecdysozoa</taxon>
        <taxon>Nematoda</taxon>
        <taxon>Chromadorea</taxon>
        <taxon>Rhabditida</taxon>
        <taxon>Spirurina</taxon>
        <taxon>Gnathostomatomorpha</taxon>
        <taxon>Gnathostomatoidea</taxon>
        <taxon>Gnathostomatidae</taxon>
        <taxon>Gnathostoma</taxon>
    </lineage>
</organism>
<keyword evidence="1" id="KW-0732">Signal</keyword>
<evidence type="ECO:0000313" key="3">
    <source>
        <dbReference type="Proteomes" id="UP001608902"/>
    </source>
</evidence>
<feature type="signal peptide" evidence="1">
    <location>
        <begin position="1"/>
        <end position="21"/>
    </location>
</feature>
<dbReference type="Gene3D" id="2.60.120.200">
    <property type="match status" value="3"/>
</dbReference>
<dbReference type="Proteomes" id="UP001608902">
    <property type="component" value="Unassembled WGS sequence"/>
</dbReference>
<keyword evidence="3" id="KW-1185">Reference proteome</keyword>
<dbReference type="EMBL" id="JBGFUD010000610">
    <property type="protein sequence ID" value="MFH4974891.1"/>
    <property type="molecule type" value="Genomic_DNA"/>
</dbReference>
<reference evidence="2 3" key="1">
    <citation type="submission" date="2024-08" db="EMBL/GenBank/DDBJ databases">
        <title>Gnathostoma spinigerum genome.</title>
        <authorList>
            <person name="Gonzalez-Bertolin B."/>
            <person name="Monzon S."/>
            <person name="Zaballos A."/>
            <person name="Jimenez P."/>
            <person name="Dekumyoy P."/>
            <person name="Varona S."/>
            <person name="Cuesta I."/>
            <person name="Sumanam S."/>
            <person name="Adisakwattana P."/>
            <person name="Gasser R.B."/>
            <person name="Hernandez-Gonzalez A."/>
            <person name="Young N.D."/>
            <person name="Perteguer M.J."/>
        </authorList>
    </citation>
    <scope>NUCLEOTIDE SEQUENCE [LARGE SCALE GENOMIC DNA]</scope>
    <source>
        <strain evidence="2">AL3</strain>
        <tissue evidence="2">Liver</tissue>
    </source>
</reference>
<accession>A0ABD6EBW9</accession>
<dbReference type="SUPFAM" id="SSF49899">
    <property type="entry name" value="Concanavalin A-like lectins/glucanases"/>
    <property type="match status" value="1"/>
</dbReference>
<dbReference type="AlphaFoldDB" id="A0ABD6EBW9"/>
<gene>
    <name evidence="2" type="ORF">AB6A40_001600</name>
</gene>
<comment type="caution">
    <text evidence="2">The sequence shown here is derived from an EMBL/GenBank/DDBJ whole genome shotgun (WGS) entry which is preliminary data.</text>
</comment>
<name>A0ABD6EBW9_9BILA</name>
<evidence type="ECO:0000256" key="1">
    <source>
        <dbReference type="SAM" id="SignalP"/>
    </source>
</evidence>
<dbReference type="InterPro" id="IPR013320">
    <property type="entry name" value="ConA-like_dom_sf"/>
</dbReference>
<feature type="chain" id="PRO_5044856935" description="MAM domain-containing protein" evidence="1">
    <location>
        <begin position="22"/>
        <end position="770"/>
    </location>
</feature>
<proteinExistence type="predicted"/>